<comment type="subcellular location">
    <subcellularLocation>
        <location evidence="1">Chromosome</location>
        <location evidence="1">Telomere</location>
    </subcellularLocation>
</comment>
<evidence type="ECO:0000256" key="3">
    <source>
        <dbReference type="ARBA" id="ARBA00022895"/>
    </source>
</evidence>
<dbReference type="Pfam" id="PF12659">
    <property type="entry name" value="Stn1_C"/>
    <property type="match status" value="1"/>
</dbReference>
<dbReference type="HOGENOM" id="CLU_513904_0_0_1"/>
<dbReference type="Gene3D" id="3.30.1370.230">
    <property type="entry name" value="Stn1, C-terminal wHTH domain"/>
    <property type="match status" value="1"/>
</dbReference>
<evidence type="ECO:0000313" key="8">
    <source>
        <dbReference type="Proteomes" id="UP000002036"/>
    </source>
</evidence>
<dbReference type="GO" id="GO:1990879">
    <property type="term" value="C:CST complex"/>
    <property type="evidence" value="ECO:0007669"/>
    <property type="project" value="InterPro"/>
</dbReference>
<dbReference type="eggNOG" id="ENOG502S0RQ">
    <property type="taxonomic scope" value="Eukaryota"/>
</dbReference>
<dbReference type="AlphaFoldDB" id="C5E2R6"/>
<dbReference type="GO" id="GO:0016233">
    <property type="term" value="P:telomere capping"/>
    <property type="evidence" value="ECO:0007669"/>
    <property type="project" value="InterPro"/>
</dbReference>
<feature type="region of interest" description="Disordered" evidence="4">
    <location>
        <begin position="243"/>
        <end position="270"/>
    </location>
</feature>
<evidence type="ECO:0000256" key="2">
    <source>
        <dbReference type="ARBA" id="ARBA00022454"/>
    </source>
</evidence>
<keyword evidence="3" id="KW-0779">Telomere</keyword>
<evidence type="ECO:0000313" key="7">
    <source>
        <dbReference type="EMBL" id="CAR30327.1"/>
    </source>
</evidence>
<dbReference type="InterPro" id="IPR038240">
    <property type="entry name" value="Stn1_C_sf"/>
</dbReference>
<dbReference type="EMBL" id="CU928180">
    <property type="protein sequence ID" value="CAR30327.1"/>
    <property type="molecule type" value="Genomic_DNA"/>
</dbReference>
<dbReference type="GeneID" id="8294506"/>
<dbReference type="Pfam" id="PF10451">
    <property type="entry name" value="Stn1"/>
    <property type="match status" value="1"/>
</dbReference>
<protein>
    <submittedName>
        <fullName evidence="7">KLTH0H07128p</fullName>
    </submittedName>
</protein>
<keyword evidence="2" id="KW-0158">Chromosome</keyword>
<keyword evidence="8" id="KW-1185">Reference proteome</keyword>
<evidence type="ECO:0000256" key="4">
    <source>
        <dbReference type="SAM" id="MobiDB-lite"/>
    </source>
</evidence>
<evidence type="ECO:0000259" key="6">
    <source>
        <dbReference type="Pfam" id="PF12659"/>
    </source>
</evidence>
<accession>C5E2R6</accession>
<dbReference type="STRING" id="559295.C5E2R6"/>
<name>C5E2R6_LACTC</name>
<feature type="domain" description="Stn1 C-terminal fungi" evidence="6">
    <location>
        <begin position="293"/>
        <end position="455"/>
    </location>
</feature>
<gene>
    <name evidence="7" type="ordered locus">KLTH0H07128g</name>
</gene>
<dbReference type="Gene3D" id="2.40.50.1040">
    <property type="match status" value="1"/>
</dbReference>
<dbReference type="InterPro" id="IPR018856">
    <property type="entry name" value="Stn1_N"/>
</dbReference>
<reference evidence="7 8" key="1">
    <citation type="journal article" date="2009" name="Genome Res.">
        <title>Comparative genomics of protoploid Saccharomycetaceae.</title>
        <authorList>
            <consortium name="The Genolevures Consortium"/>
            <person name="Souciet J.-L."/>
            <person name="Dujon B."/>
            <person name="Gaillardin C."/>
            <person name="Johnston M."/>
            <person name="Baret P.V."/>
            <person name="Cliften P."/>
            <person name="Sherman D.J."/>
            <person name="Weissenbach J."/>
            <person name="Westhof E."/>
            <person name="Wincker P."/>
            <person name="Jubin C."/>
            <person name="Poulain J."/>
            <person name="Barbe V."/>
            <person name="Segurens B."/>
            <person name="Artiguenave F."/>
            <person name="Anthouard V."/>
            <person name="Vacherie B."/>
            <person name="Val M.-E."/>
            <person name="Fulton R.S."/>
            <person name="Minx P."/>
            <person name="Wilson R."/>
            <person name="Durrens P."/>
            <person name="Jean G."/>
            <person name="Marck C."/>
            <person name="Martin T."/>
            <person name="Nikolski M."/>
            <person name="Rolland T."/>
            <person name="Seret M.-L."/>
            <person name="Casaregola S."/>
            <person name="Despons L."/>
            <person name="Fairhead C."/>
            <person name="Fischer G."/>
            <person name="Lafontaine I."/>
            <person name="Leh V."/>
            <person name="Lemaire M."/>
            <person name="de Montigny J."/>
            <person name="Neuveglise C."/>
            <person name="Thierry A."/>
            <person name="Blanc-Lenfle I."/>
            <person name="Bleykasten C."/>
            <person name="Diffels J."/>
            <person name="Fritsch E."/>
            <person name="Frangeul L."/>
            <person name="Goeffon A."/>
            <person name="Jauniaux N."/>
            <person name="Kachouri-Lafond R."/>
            <person name="Payen C."/>
            <person name="Potier S."/>
            <person name="Pribylova L."/>
            <person name="Ozanne C."/>
            <person name="Richard G.-F."/>
            <person name="Sacerdot C."/>
            <person name="Straub M.-L."/>
            <person name="Talla E."/>
        </authorList>
    </citation>
    <scope>NUCLEOTIDE SEQUENCE [LARGE SCALE GENOMIC DNA]</scope>
    <source>
        <strain evidence="8">ATCC 56472 / CBS 6340 / NRRL Y-8284</strain>
    </source>
</reference>
<dbReference type="KEGG" id="lth:KLTH0H07128g"/>
<dbReference type="FunCoup" id="C5E2R6">
    <property type="interactions" value="20"/>
</dbReference>
<sequence length="464" mass="52676">MANWDHVVYRNKDVDYYVPSLFHLSPTFQTTVPCLVCDLSYHFKRSKIITQKYYAGEPDAWLYGNYPIGSVEVLGCVAGWKWKLIGECDNAMFKLDDSTREPRGPPTLLSVKCSKGVVLRSGLPLGDLSGWTLKLAGQMNRFGELDVQSVRICSELQDEIEFWKRAMKWRRELSVPWTVEKAVLDRVCAPAGNAPPSSYNFIQWLEQQHYQREMKIADDYSEGPREIVLPFKHVSQDMVLGDQEAESEPHTGRHEQTQARSPEMHERSRAPELVETIDQAAGPRASVHDYVRHVLDHLLTQNRVEVSTLNTFRSPGPLRVLRRVAAQRARRQARPVDEVASSLFADVLQRLARAGLISVFAQGRILNLRVLKNCDDYVTQRIAALVELRSYTGKIDFRRACDLLGLARSAPLERLLVDLHKRALRRLAAASDTPLQSWWIELAGPAAAFVHFEYHHDPSSLAPG</sequence>
<feature type="domain" description="CST complex subunit Stn1 N-terminal" evidence="5">
    <location>
        <begin position="12"/>
        <end position="203"/>
    </location>
</feature>
<proteinExistence type="predicted"/>
<evidence type="ECO:0000259" key="5">
    <source>
        <dbReference type="Pfam" id="PF10451"/>
    </source>
</evidence>
<dbReference type="Proteomes" id="UP000002036">
    <property type="component" value="Chromosome H"/>
</dbReference>
<dbReference type="RefSeq" id="XP_002556189.1">
    <property type="nucleotide sequence ID" value="XM_002556143.1"/>
</dbReference>
<feature type="compositionally biased region" description="Basic and acidic residues" evidence="4">
    <location>
        <begin position="247"/>
        <end position="270"/>
    </location>
</feature>
<dbReference type="OrthoDB" id="77828at2759"/>
<organism evidence="7 8">
    <name type="scientific">Lachancea thermotolerans (strain ATCC 56472 / CBS 6340 / NRRL Y-8284)</name>
    <name type="common">Yeast</name>
    <name type="synonym">Kluyveromyces thermotolerans</name>
    <dbReference type="NCBI Taxonomy" id="559295"/>
    <lineage>
        <taxon>Eukaryota</taxon>
        <taxon>Fungi</taxon>
        <taxon>Dikarya</taxon>
        <taxon>Ascomycota</taxon>
        <taxon>Saccharomycotina</taxon>
        <taxon>Saccharomycetes</taxon>
        <taxon>Saccharomycetales</taxon>
        <taxon>Saccharomycetaceae</taxon>
        <taxon>Lachancea</taxon>
    </lineage>
</organism>
<dbReference type="InParanoid" id="C5E2R6"/>
<dbReference type="InterPro" id="IPR024263">
    <property type="entry name" value="Stn1_C_fungi"/>
</dbReference>
<dbReference type="OMA" id="CVAGWKW"/>
<evidence type="ECO:0000256" key="1">
    <source>
        <dbReference type="ARBA" id="ARBA00004574"/>
    </source>
</evidence>